<dbReference type="EMBL" id="LR000248">
    <property type="protein sequence ID" value="SVE69867.1"/>
    <property type="molecule type" value="mRNA"/>
</dbReference>
<keyword evidence="3" id="KW-0687">Ribonucleoprotein</keyword>
<proteinExistence type="evidence at transcript level"/>
<keyword evidence="2" id="KW-0689">Ribosomal protein</keyword>
<name>A0A4Y7LL94_9CRUS</name>
<dbReference type="FunFam" id="3.40.1370.10:FF:000002">
    <property type="entry name" value="60S ribosomal protein L4"/>
    <property type="match status" value="1"/>
</dbReference>
<evidence type="ECO:0000259" key="4">
    <source>
        <dbReference type="Pfam" id="PF14374"/>
    </source>
</evidence>
<gene>
    <name evidence="5" type="primary">EOG090X0822</name>
</gene>
<feature type="domain" description="Large ribosomal subunit protein uL4 C-terminal" evidence="4">
    <location>
        <begin position="277"/>
        <end position="349"/>
    </location>
</feature>
<dbReference type="InterPro" id="IPR013000">
    <property type="entry name" value="Ribosomal_uL4_euk/arc_CS"/>
</dbReference>
<dbReference type="InterPro" id="IPR002136">
    <property type="entry name" value="Ribosomal_uL4"/>
</dbReference>
<evidence type="ECO:0000256" key="1">
    <source>
        <dbReference type="ARBA" id="ARBA00010528"/>
    </source>
</evidence>
<dbReference type="GO" id="GO:1990904">
    <property type="term" value="C:ribonucleoprotein complex"/>
    <property type="evidence" value="ECO:0007669"/>
    <property type="project" value="UniProtKB-KW"/>
</dbReference>
<dbReference type="GO" id="GO:0005840">
    <property type="term" value="C:ribosome"/>
    <property type="evidence" value="ECO:0007669"/>
    <property type="project" value="UniProtKB-KW"/>
</dbReference>
<accession>A0A4Y7LL94</accession>
<dbReference type="SUPFAM" id="SSF52166">
    <property type="entry name" value="Ribosomal protein L4"/>
    <property type="match status" value="1"/>
</dbReference>
<sequence>MSKVVARPTISVYNEKAEPSGKSIQLPAIFKAPIRPDIVCFVQQQMSMNRRQPYAVSEKAGHQTSAESWGTGRAVARIPRVRGGGTHRSGQGAYGNMCRGGRMFAPTKIWRRWHRKINVNQKRYALCSAIAASGIPSLVMSKGHLINDVPEFPLVVSDKVQEYNKTKQAVVLLRRLRAWTDVQKVYKTKRFRAGKGKMRNRRRTSKLGPLIIYGKDQGLTKAFRNIPGVDLVSVNKMNLMKLAPGGHVGRFVIWTESAFERLNALYGTWREKSKLKSDYNLPQPIMTGTDLSRLLKSDEIQKVIRRPMKVVRRASVHRNPLTNMRALMKLNPYSAVIKKNAAKVAAARLKQKEELLAKKRGFLVIESATLPVDKPKEEVTAQVVPIKNVEPTPTSPSTVSTTDVIDKKKPSKKTAKAGKNEVTVEPMDVATPPVVSVKPEAVAIKSEPLVADQPSIPIQATAEQKAPAAEAVATPQTEAVVEKANLKKGKGKKNKKE</sequence>
<dbReference type="InterPro" id="IPR045240">
    <property type="entry name" value="Ribosomal_uL4_euk/arch"/>
</dbReference>
<evidence type="ECO:0000256" key="2">
    <source>
        <dbReference type="ARBA" id="ARBA00022980"/>
    </source>
</evidence>
<dbReference type="GO" id="GO:0003735">
    <property type="term" value="F:structural constituent of ribosome"/>
    <property type="evidence" value="ECO:0007669"/>
    <property type="project" value="InterPro"/>
</dbReference>
<dbReference type="Pfam" id="PF00573">
    <property type="entry name" value="Ribosomal_L4"/>
    <property type="match status" value="1"/>
</dbReference>
<organism evidence="5">
    <name type="scientific">Eubosmina coregoni</name>
    <dbReference type="NCBI Taxonomy" id="186181"/>
    <lineage>
        <taxon>Eukaryota</taxon>
        <taxon>Metazoa</taxon>
        <taxon>Ecdysozoa</taxon>
        <taxon>Arthropoda</taxon>
        <taxon>Crustacea</taxon>
        <taxon>Branchiopoda</taxon>
        <taxon>Diplostraca</taxon>
        <taxon>Cladocera</taxon>
        <taxon>Anomopoda</taxon>
        <taxon>Bosminidae</taxon>
        <taxon>Eubosmina</taxon>
    </lineage>
</organism>
<evidence type="ECO:0000313" key="5">
    <source>
        <dbReference type="EMBL" id="SVE69867.1"/>
    </source>
</evidence>
<dbReference type="PROSITE" id="PS00939">
    <property type="entry name" value="RIBOSOMAL_L1E"/>
    <property type="match status" value="1"/>
</dbReference>
<dbReference type="PANTHER" id="PTHR19431">
    <property type="entry name" value="60S RIBOSOMAL PROTEIN L4"/>
    <property type="match status" value="1"/>
</dbReference>
<dbReference type="GO" id="GO:0006412">
    <property type="term" value="P:translation"/>
    <property type="evidence" value="ECO:0007669"/>
    <property type="project" value="InterPro"/>
</dbReference>
<dbReference type="InterPro" id="IPR025755">
    <property type="entry name" value="Ribos_uL4_C_dom"/>
</dbReference>
<comment type="similarity">
    <text evidence="1">Belongs to the universal ribosomal protein uL4 family.</text>
</comment>
<evidence type="ECO:0000256" key="3">
    <source>
        <dbReference type="ARBA" id="ARBA00023274"/>
    </source>
</evidence>
<dbReference type="Pfam" id="PF14374">
    <property type="entry name" value="Ribos_L4_asso_C"/>
    <property type="match status" value="1"/>
</dbReference>
<dbReference type="AlphaFoldDB" id="A0A4Y7LL94"/>
<dbReference type="InterPro" id="IPR023574">
    <property type="entry name" value="Ribosomal_uL4_dom_sf"/>
</dbReference>
<reference evidence="5" key="1">
    <citation type="submission" date="2018-08" db="EMBL/GenBank/DDBJ databases">
        <authorList>
            <person name="Cornetti L."/>
        </authorList>
    </citation>
    <scope>NUCLEOTIDE SEQUENCE</scope>
    <source>
        <strain evidence="5">FI-BAL1-1</strain>
    </source>
</reference>
<dbReference type="Gene3D" id="3.40.1370.10">
    <property type="match status" value="1"/>
</dbReference>
<protein>
    <submittedName>
        <fullName evidence="5">EOG090X0822</fullName>
    </submittedName>
</protein>